<dbReference type="InterPro" id="IPR019593">
    <property type="entry name" value="Spore_coat_protein_Z/Y"/>
</dbReference>
<name>A0ABS5LAZ6_9BACI</name>
<keyword evidence="2" id="KW-1185">Reference proteome</keyword>
<reference evidence="1 2" key="1">
    <citation type="submission" date="2021-04" db="EMBL/GenBank/DDBJ databases">
        <title>Metabacillus sp. strain KIGAM252 whole genome sequence.</title>
        <authorList>
            <person name="Seo M.-J."/>
            <person name="Cho E.-S."/>
            <person name="Hwang C.Y."/>
            <person name="Yoon D.J."/>
        </authorList>
    </citation>
    <scope>NUCLEOTIDE SEQUENCE [LARGE SCALE GENOMIC DNA]</scope>
    <source>
        <strain evidence="1 2">KIGAM252</strain>
    </source>
</reference>
<gene>
    <name evidence="1" type="ORF">J9317_03815</name>
</gene>
<keyword evidence="1" id="KW-0167">Capsid protein</keyword>
<dbReference type="EMBL" id="JAGVRK010000001">
    <property type="protein sequence ID" value="MBS2967902.1"/>
    <property type="molecule type" value="Genomic_DNA"/>
</dbReference>
<protein>
    <submittedName>
        <fullName evidence="1">Spore coat protein</fullName>
    </submittedName>
</protein>
<dbReference type="Pfam" id="PF10612">
    <property type="entry name" value="Spore-coat_CotZ"/>
    <property type="match status" value="1"/>
</dbReference>
<organism evidence="1 2">
    <name type="scientific">Metabacillus flavus</name>
    <dbReference type="NCBI Taxonomy" id="2823519"/>
    <lineage>
        <taxon>Bacteria</taxon>
        <taxon>Bacillati</taxon>
        <taxon>Bacillota</taxon>
        <taxon>Bacilli</taxon>
        <taxon>Bacillales</taxon>
        <taxon>Bacillaceae</taxon>
        <taxon>Metabacillus</taxon>
    </lineage>
</organism>
<comment type="caution">
    <text evidence="1">The sequence shown here is derived from an EMBL/GenBank/DDBJ whole genome shotgun (WGS) entry which is preliminary data.</text>
</comment>
<evidence type="ECO:0000313" key="1">
    <source>
        <dbReference type="EMBL" id="MBS2967902.1"/>
    </source>
</evidence>
<proteinExistence type="predicted"/>
<dbReference type="Proteomes" id="UP000682403">
    <property type="component" value="Unassembled WGS sequence"/>
</dbReference>
<sequence length="191" mass="19988">MGCGSHFDTGNCVCDTLAEIANAQQDDHSMDCQASCSESIRELMGGSTGPNFNTIPFQLICNSQNVSGNAEVGGFCGTVFIAQGWKRNATPSNPNALSRQTSAFFRVSSVDTENCCAQLELLCVEGTGPAGTNVQFGPFPNQLDDGCLVLEEPVFRRTGICITVDLKCFCGVSCLPAVNASSCPPAANGAQ</sequence>
<keyword evidence="1" id="KW-0946">Virion</keyword>
<accession>A0ABS5LAZ6</accession>
<evidence type="ECO:0000313" key="2">
    <source>
        <dbReference type="Proteomes" id="UP000682403"/>
    </source>
</evidence>
<dbReference type="RefSeq" id="WP_211556558.1">
    <property type="nucleotide sequence ID" value="NZ_JAGVRK010000001.1"/>
</dbReference>